<sequence length="928" mass="105329">MSKTKAGEAVRVVVRCRPFSRREEKAGDDNILGVDDKLGQITIRNPNAPPDDPLKVFTFDSVHGWDSKQSDIYDDAVAPLVESVLRGFNGTIFAYGQTGTGKTHTMQGVSQDPDRRGVIPNSFQHIFTQISRTQNQKYLVRSSYLEIYQEEIRDLLCKDNSKKLELKESPDFGIYVKDLTSVVTKNAVEIEHVMNIGSQSRSVGFTNMNERSSRSHAIFLVTVECSEEGPDGRDHIRVGKLNMVDLAGSERQSRTGAKGKRLKEATKINLSLSALGNVISALVDGRSTHIPYRDSKLTRLLQDSLGGNAKTVMIATVGPSHVNFEESLATLRYASRAKNIKNKPRINEDPKDALLREFQAEIARLKAQLEEREMLAKERRRKRDSKRLSKGPVPAEEDIFSEKIPEEEPRPKQGGDSPKFLTCRGSRERLKHLNENRKSLLEDMQWDQDALEKIIEKYKAMESKLLIGGKTITDHTNEQQKMLEIRRQEIAEQIRREREFQQQMVLQDEEALEMRETFSSLQQEVELKTKKLKRLFAKLQLVKAEMRDIVAEHVTARQELEETQAELTRELKYKNILIENFIPPEEKNKIMNRLCFDSEEDQWRLQSILPESAQTQVERRPQSAVGYKRPLSHYAQMAGATAGGARSRYQAENIMLLELDVSPPTMLALNLNGAHLERAFSPSAMNITFRERSSSLSRVKKSQSWPVLTVGRCQQPPDAAGPSAMEAEQTNVISLNPGHLLINTPTPLVETARVLEKYPNTPMSHKEILQKDISDVVKELSEEGSEDSSDNLSDSQSRENNISQEGQRGRWMRRETQQESFETGTVAPPFPFVTVFFVIFSICVESCLLMHFQSKMCLNRSQVTACLEFIALSSILNTYFSADMFSSRPYKPNLFFHFVSVQHLVLITKTMWLQAEKPIAGFTVLMSS</sequence>
<feature type="domain" description="Kinesin motor" evidence="13">
    <location>
        <begin position="9"/>
        <end position="340"/>
    </location>
</feature>
<feature type="compositionally biased region" description="Low complexity" evidence="11">
    <location>
        <begin position="790"/>
        <end position="799"/>
    </location>
</feature>
<evidence type="ECO:0000256" key="11">
    <source>
        <dbReference type="SAM" id="MobiDB-lite"/>
    </source>
</evidence>
<organism evidence="14">
    <name type="scientific">Tetraodon nigroviridis</name>
    <name type="common">Spotted green pufferfish</name>
    <name type="synonym">Chelonodon nigroviridis</name>
    <dbReference type="NCBI Taxonomy" id="99883"/>
    <lineage>
        <taxon>Eukaryota</taxon>
        <taxon>Metazoa</taxon>
        <taxon>Chordata</taxon>
        <taxon>Craniata</taxon>
        <taxon>Vertebrata</taxon>
        <taxon>Euteleostomi</taxon>
        <taxon>Actinopterygii</taxon>
        <taxon>Neopterygii</taxon>
        <taxon>Teleostei</taxon>
        <taxon>Neoteleostei</taxon>
        <taxon>Acanthomorphata</taxon>
        <taxon>Eupercaria</taxon>
        <taxon>Tetraodontiformes</taxon>
        <taxon>Tetradontoidea</taxon>
        <taxon>Tetraodontidae</taxon>
        <taxon>Tetraodon</taxon>
    </lineage>
</organism>
<evidence type="ECO:0000256" key="1">
    <source>
        <dbReference type="ARBA" id="ARBA00004245"/>
    </source>
</evidence>
<proteinExistence type="inferred from homology"/>
<evidence type="ECO:0000256" key="3">
    <source>
        <dbReference type="ARBA" id="ARBA00022701"/>
    </source>
</evidence>
<dbReference type="InterPro" id="IPR027640">
    <property type="entry name" value="Kinesin-like_fam"/>
</dbReference>
<dbReference type="SUPFAM" id="SSF52540">
    <property type="entry name" value="P-loop containing nucleoside triphosphate hydrolases"/>
    <property type="match status" value="1"/>
</dbReference>
<dbReference type="Pfam" id="PF00225">
    <property type="entry name" value="Kinesin"/>
    <property type="match status" value="1"/>
</dbReference>
<dbReference type="InterPro" id="IPR027417">
    <property type="entry name" value="P-loop_NTPase"/>
</dbReference>
<keyword evidence="5 9" id="KW-0067">ATP-binding</keyword>
<dbReference type="AlphaFoldDB" id="Q4REL2"/>
<dbReference type="OrthoDB" id="3176171at2759"/>
<dbReference type="PROSITE" id="PS50067">
    <property type="entry name" value="KINESIN_MOTOR_2"/>
    <property type="match status" value="1"/>
</dbReference>
<evidence type="ECO:0000256" key="7">
    <source>
        <dbReference type="ARBA" id="ARBA00023175"/>
    </source>
</evidence>
<keyword evidence="3 10" id="KW-0493">Microtubule</keyword>
<dbReference type="SMART" id="SM00129">
    <property type="entry name" value="KISc"/>
    <property type="match status" value="1"/>
</dbReference>
<evidence type="ECO:0000256" key="9">
    <source>
        <dbReference type="PROSITE-ProRule" id="PRU00283"/>
    </source>
</evidence>
<dbReference type="PROSITE" id="PS00411">
    <property type="entry name" value="KINESIN_MOTOR_1"/>
    <property type="match status" value="1"/>
</dbReference>
<dbReference type="HOGENOM" id="CLU_001485_22_4_1"/>
<dbReference type="GO" id="GO:0005871">
    <property type="term" value="C:kinesin complex"/>
    <property type="evidence" value="ECO:0007669"/>
    <property type="project" value="UniProtKB-ARBA"/>
</dbReference>
<feature type="region of interest" description="Disordered" evidence="11">
    <location>
        <begin position="779"/>
        <end position="817"/>
    </location>
</feature>
<feature type="compositionally biased region" description="Basic and acidic residues" evidence="11">
    <location>
        <begin position="400"/>
        <end position="413"/>
    </location>
</feature>
<feature type="region of interest" description="Disordered" evidence="11">
    <location>
        <begin position="376"/>
        <end position="427"/>
    </location>
</feature>
<keyword evidence="8" id="KW-0206">Cytoskeleton</keyword>
<reference evidence="14" key="2">
    <citation type="submission" date="2004-02" db="EMBL/GenBank/DDBJ databases">
        <authorList>
            <consortium name="Genoscope"/>
            <consortium name="Whitehead Institute Centre for Genome Research"/>
        </authorList>
    </citation>
    <scope>NUCLEOTIDE SEQUENCE</scope>
</reference>
<dbReference type="GO" id="GO:0005737">
    <property type="term" value="C:cytoplasm"/>
    <property type="evidence" value="ECO:0007669"/>
    <property type="project" value="UniProtKB-ARBA"/>
</dbReference>
<dbReference type="InterPro" id="IPR001752">
    <property type="entry name" value="Kinesin_motor_dom"/>
</dbReference>
<evidence type="ECO:0000256" key="8">
    <source>
        <dbReference type="ARBA" id="ARBA00023212"/>
    </source>
</evidence>
<dbReference type="GO" id="GO:0000278">
    <property type="term" value="P:mitotic cell cycle"/>
    <property type="evidence" value="ECO:0007669"/>
    <property type="project" value="TreeGrafter"/>
</dbReference>
<evidence type="ECO:0000256" key="2">
    <source>
        <dbReference type="ARBA" id="ARBA00022490"/>
    </source>
</evidence>
<name>Q4REL2_TETNG</name>
<evidence type="ECO:0000259" key="13">
    <source>
        <dbReference type="PROSITE" id="PS50067"/>
    </source>
</evidence>
<feature type="transmembrane region" description="Helical" evidence="12">
    <location>
        <begin position="830"/>
        <end position="851"/>
    </location>
</feature>
<dbReference type="InterPro" id="IPR036961">
    <property type="entry name" value="Kinesin_motor_dom_sf"/>
</dbReference>
<keyword evidence="2" id="KW-0963">Cytoplasm</keyword>
<accession>Q4REL2</accession>
<keyword evidence="6" id="KW-0175">Coiled coil</keyword>
<keyword evidence="7 9" id="KW-0505">Motor protein</keyword>
<dbReference type="CDD" id="cd01371">
    <property type="entry name" value="KISc_KIF3"/>
    <property type="match status" value="1"/>
</dbReference>
<feature type="compositionally biased region" description="Basic residues" evidence="11">
    <location>
        <begin position="378"/>
        <end position="389"/>
    </location>
</feature>
<dbReference type="GO" id="GO:0005874">
    <property type="term" value="C:microtubule"/>
    <property type="evidence" value="ECO:0007669"/>
    <property type="project" value="UniProtKB-KW"/>
</dbReference>
<keyword evidence="4 9" id="KW-0547">Nucleotide-binding</keyword>
<evidence type="ECO:0000256" key="4">
    <source>
        <dbReference type="ARBA" id="ARBA00022741"/>
    </source>
</evidence>
<dbReference type="PRINTS" id="PR00380">
    <property type="entry name" value="KINESINHEAVY"/>
</dbReference>
<evidence type="ECO:0000256" key="5">
    <source>
        <dbReference type="ARBA" id="ARBA00022840"/>
    </source>
</evidence>
<dbReference type="KEGG" id="tng:GSTEN00035721G001"/>
<dbReference type="GO" id="GO:0008017">
    <property type="term" value="F:microtubule binding"/>
    <property type="evidence" value="ECO:0007669"/>
    <property type="project" value="InterPro"/>
</dbReference>
<keyword evidence="12" id="KW-0472">Membrane</keyword>
<dbReference type="GO" id="GO:0005524">
    <property type="term" value="F:ATP binding"/>
    <property type="evidence" value="ECO:0007669"/>
    <property type="project" value="UniProtKB-UniRule"/>
</dbReference>
<evidence type="ECO:0000313" key="14">
    <source>
        <dbReference type="EMBL" id="CAG13170.1"/>
    </source>
</evidence>
<dbReference type="GO" id="GO:0003777">
    <property type="term" value="F:microtubule motor activity"/>
    <property type="evidence" value="ECO:0007669"/>
    <property type="project" value="InterPro"/>
</dbReference>
<comment type="similarity">
    <text evidence="9 10">Belongs to the TRAFAC class myosin-kinesin ATPase superfamily. Kinesin family.</text>
</comment>
<feature type="binding site" evidence="9">
    <location>
        <begin position="96"/>
        <end position="103"/>
    </location>
    <ligand>
        <name>ATP</name>
        <dbReference type="ChEBI" id="CHEBI:30616"/>
    </ligand>
</feature>
<evidence type="ECO:0000256" key="6">
    <source>
        <dbReference type="ARBA" id="ARBA00023054"/>
    </source>
</evidence>
<keyword evidence="12" id="KW-1133">Transmembrane helix</keyword>
<dbReference type="PANTHER" id="PTHR47968">
    <property type="entry name" value="CENTROMERE PROTEIN E"/>
    <property type="match status" value="1"/>
</dbReference>
<comment type="caution">
    <text evidence="14">The sequence shown here is derived from an EMBL/GenBank/DDBJ whole genome shotgun (WGS) entry which is preliminary data.</text>
</comment>
<reference evidence="14" key="1">
    <citation type="journal article" date="2004" name="Nature">
        <title>Genome duplication in the teleost fish Tetraodon nigroviridis reveals the early vertebrate proto-karyotype.</title>
        <authorList>
            <person name="Jaillon O."/>
            <person name="Aury J.-M."/>
            <person name="Brunet F."/>
            <person name="Petit J.-L."/>
            <person name="Stange-Thomann N."/>
            <person name="Mauceli E."/>
            <person name="Bouneau L."/>
            <person name="Fischer C."/>
            <person name="Ozouf-Costaz C."/>
            <person name="Bernot A."/>
            <person name="Nicaud S."/>
            <person name="Jaffe D."/>
            <person name="Fisher S."/>
            <person name="Lutfalla G."/>
            <person name="Dossat C."/>
            <person name="Segurens B."/>
            <person name="Dasilva C."/>
            <person name="Salanoubat M."/>
            <person name="Levy M."/>
            <person name="Boudet N."/>
            <person name="Castellano S."/>
            <person name="Anthouard V."/>
            <person name="Jubin C."/>
            <person name="Castelli V."/>
            <person name="Katinka M."/>
            <person name="Vacherie B."/>
            <person name="Biemont C."/>
            <person name="Skalli Z."/>
            <person name="Cattolico L."/>
            <person name="Poulain J."/>
            <person name="De Berardinis V."/>
            <person name="Cruaud C."/>
            <person name="Duprat S."/>
            <person name="Brottier P."/>
            <person name="Coutanceau J.-P."/>
            <person name="Gouzy J."/>
            <person name="Parra G."/>
            <person name="Lardier G."/>
            <person name="Chapple C."/>
            <person name="McKernan K.J."/>
            <person name="McEwan P."/>
            <person name="Bosak S."/>
            <person name="Kellis M."/>
            <person name="Volff J.-N."/>
            <person name="Guigo R."/>
            <person name="Zody M.C."/>
            <person name="Mesirov J."/>
            <person name="Lindblad-Toh K."/>
            <person name="Birren B."/>
            <person name="Nusbaum C."/>
            <person name="Kahn D."/>
            <person name="Robinson-Rechavi M."/>
            <person name="Laudet V."/>
            <person name="Schachter V."/>
            <person name="Quetier F."/>
            <person name="Saurin W."/>
            <person name="Scarpelli C."/>
            <person name="Wincker P."/>
            <person name="Lander E.S."/>
            <person name="Weissenbach J."/>
            <person name="Roest Crollius H."/>
        </authorList>
    </citation>
    <scope>NUCLEOTIDE SEQUENCE [LARGE SCALE GENOMIC DNA]</scope>
</reference>
<evidence type="ECO:0000256" key="12">
    <source>
        <dbReference type="SAM" id="Phobius"/>
    </source>
</evidence>
<dbReference type="PANTHER" id="PTHR47968:SF76">
    <property type="entry name" value="KINESIN-LIKE PROTEIN"/>
    <property type="match status" value="1"/>
</dbReference>
<dbReference type="Gene3D" id="3.40.850.10">
    <property type="entry name" value="Kinesin motor domain"/>
    <property type="match status" value="1"/>
</dbReference>
<comment type="subcellular location">
    <subcellularLocation>
        <location evidence="1">Cytoplasm</location>
        <location evidence="1">Cytoskeleton</location>
    </subcellularLocation>
</comment>
<dbReference type="EMBL" id="CAAE01015123">
    <property type="protein sequence ID" value="CAG13170.1"/>
    <property type="molecule type" value="Genomic_DNA"/>
</dbReference>
<dbReference type="InterPro" id="IPR019821">
    <property type="entry name" value="Kinesin_motor_CS"/>
</dbReference>
<dbReference type="FunFam" id="3.40.850.10:FF:000017">
    <property type="entry name" value="Kinesin-like protein"/>
    <property type="match status" value="1"/>
</dbReference>
<evidence type="ECO:0000256" key="10">
    <source>
        <dbReference type="RuleBase" id="RU000394"/>
    </source>
</evidence>
<keyword evidence="12" id="KW-0812">Transmembrane</keyword>
<gene>
    <name evidence="14" type="ORF">GSTENG00035721001</name>
</gene>
<dbReference type="GO" id="GO:0060271">
    <property type="term" value="P:cilium assembly"/>
    <property type="evidence" value="ECO:0007669"/>
    <property type="project" value="UniProtKB-ARBA"/>
</dbReference>
<dbReference type="GO" id="GO:0007018">
    <property type="term" value="P:microtubule-based movement"/>
    <property type="evidence" value="ECO:0007669"/>
    <property type="project" value="InterPro"/>
</dbReference>
<protein>
    <recommendedName>
        <fullName evidence="10">Kinesin-like protein</fullName>
    </recommendedName>
</protein>